<dbReference type="CDD" id="cd00198">
    <property type="entry name" value="vWFA"/>
    <property type="match status" value="1"/>
</dbReference>
<sequence>MRKKLLTLLLAVAVAGMYTFGSIGSIFATTGQANEKNTDPVTTTKEAKWADKDQGIAQVNLKVHVDTTQKVETKTTRVVLVIDRSGSMNEYGKMSSLKKSAKNFVDKILAAQNADVKVAIVSYAGAATTDIDFSSSKSDLHESIDSLNADGGTNIQAGIHQARALMSAEVKSLNNKIDNKFIVVLSDGEPTYSYKGTAAVSAADAGNNYNSSEWPYRITAFNYDNRVGNGGDYELEGNDSYIAGGVKYTAIKVTKDTNLTDYLYKDSRGNYHQIKYQKPWYDWFWGEQHEGYYYYKEGHHHYAIDVNVGDTVYKDNSMRISNNGYGTVSEAYLAKTDGNTLYSIGFHVNANGYAQKVMNSVADANNSYNAGSDLTAVFSKIAGQIVEVAAGTAAKVTDIVGSDSGTDATKNFTFTPYVSEGYSTAVTTAPTGTSGNTVTQTGDTYTWTLCDGDLKAGDYTLTYYVKLDLDKLTGDRGSVLTQVATNNSAELNYTVKDSEGKDQAKSLKFEVPTLNVTHYTVNYYYGDDKGTYTKDATKAATATAIVGCTDMTATTDMINNGAKAGYTYSKAKYGGSDNNTSLKIIEAPASNTIDLYYDYTPDADSLALSVTKELTGKTLLSGQFKFQAIECDKDGNALDDAEAITTTNGVENDASKVTFAPISYSEAGTHYYAITEVKDDPVQTGVKYDSDTIIVKVDVAADQDNAGKLKATPTYPKDNAGNVEKFVNEYAPKPVDVKINATKNLSGWTFTEDNIFEFELSEVTENNGKYYVAPGSSPEVVNNDDSSISFAKTYKEAGTYYYTLSEVKGQKAGYDYDSHKYLVMVDVKDVEGQLKETITYYHYDNEVQGKEIEAVEFKNSYDAEDTDPYTLTVGKLLNGINVMTAGQFTFKAIEVTDAFGNTEATGAEYMTATNDANGKVEFKYLTFTDVGTYYYKITEVNDKQKDVTYDTEPIIVSITVSDKGSGKLTAAEPVITTEHQVFANTYKETTEFTINKIWADNSNSYNSRPDTITVDIYKVVVREVARAMTVDTEKPYGTFVETITMSAKEDGTNDFNKWTRVMNLPKYEDGNEVYYYVKEAEVSGYKTEIANADRDMFSDITNTYEYKAQPPVVQNTTYNVVANYYTSNDEGATYTQDNATAVEVKTATAVQVGDPLTVTPEDAWATYDGNSYFIDADKSEMSKIAVFDAASNTLTLNYYRNAGGTDEPGEDNKTDEPQTDTGSDSDTPSNNKSAGVKTGDNNNLGLWAGILGASGVALAGLYVGLRKRENND</sequence>
<keyword evidence="2" id="KW-0812">Transmembrane</keyword>
<dbReference type="NCBIfam" id="TIGR01167">
    <property type="entry name" value="LPXTG_anchor"/>
    <property type="match status" value="1"/>
</dbReference>
<dbReference type="InterPro" id="IPR038174">
    <property type="entry name" value="Strep_pil_link_sf"/>
</dbReference>
<accession>A0A4R6PWI0</accession>
<dbReference type="InterPro" id="IPR022464">
    <property type="entry name" value="Strep_pil_isopept_link"/>
</dbReference>
<dbReference type="InterPro" id="IPR036465">
    <property type="entry name" value="vWFA_dom_sf"/>
</dbReference>
<dbReference type="SUPFAM" id="SSF53300">
    <property type="entry name" value="vWA-like"/>
    <property type="match status" value="1"/>
</dbReference>
<proteinExistence type="predicted"/>
<keyword evidence="6" id="KW-1185">Reference proteome</keyword>
<gene>
    <name evidence="5" type="ORF">EV211_1702</name>
</gene>
<evidence type="ECO:0000256" key="2">
    <source>
        <dbReference type="SAM" id="Phobius"/>
    </source>
</evidence>
<dbReference type="InterPro" id="IPR008454">
    <property type="entry name" value="Collagen-bd_Cna-like_B-typ_dom"/>
</dbReference>
<dbReference type="Pfam" id="PF12892">
    <property type="entry name" value="FctA"/>
    <property type="match status" value="3"/>
</dbReference>
<feature type="region of interest" description="Disordered" evidence="1">
    <location>
        <begin position="1200"/>
        <end position="1238"/>
    </location>
</feature>
<dbReference type="Pfam" id="PF05738">
    <property type="entry name" value="Cna_B"/>
    <property type="match status" value="1"/>
</dbReference>
<organism evidence="5 6">
    <name type="scientific">Aminicella lysinilytica</name>
    <dbReference type="NCBI Taxonomy" id="433323"/>
    <lineage>
        <taxon>Bacteria</taxon>
        <taxon>Bacillati</taxon>
        <taxon>Bacillota</taxon>
        <taxon>Clostridia</taxon>
        <taxon>Peptostreptococcales</taxon>
        <taxon>Anaerovoracaceae</taxon>
        <taxon>Aminicella</taxon>
    </lineage>
</organism>
<dbReference type="NCBIfam" id="TIGR03786">
    <property type="entry name" value="strep_pil_rpt"/>
    <property type="match status" value="3"/>
</dbReference>
<dbReference type="EMBL" id="SNXO01000070">
    <property type="protein sequence ID" value="TDP44675.1"/>
    <property type="molecule type" value="Genomic_DNA"/>
</dbReference>
<protein>
    <submittedName>
        <fullName evidence="5">LPXTG-motif cell wall-anchored protein/pilin isopeptide linkage protein</fullName>
    </submittedName>
</protein>
<feature type="domain" description="VWFA" evidence="4">
    <location>
        <begin position="77"/>
        <end position="263"/>
    </location>
</feature>
<dbReference type="CDD" id="cd00222">
    <property type="entry name" value="CollagenBindB"/>
    <property type="match status" value="1"/>
</dbReference>
<evidence type="ECO:0000259" key="4">
    <source>
        <dbReference type="PROSITE" id="PS50234"/>
    </source>
</evidence>
<comment type="caution">
    <text evidence="5">The sequence shown here is derived from an EMBL/GenBank/DDBJ whole genome shotgun (WGS) entry which is preliminary data.</text>
</comment>
<keyword evidence="2" id="KW-1133">Transmembrane helix</keyword>
<keyword evidence="3" id="KW-0732">Signal</keyword>
<dbReference type="Gene3D" id="3.40.50.410">
    <property type="entry name" value="von Willebrand factor, type A domain"/>
    <property type="match status" value="1"/>
</dbReference>
<evidence type="ECO:0000256" key="1">
    <source>
        <dbReference type="SAM" id="MobiDB-lite"/>
    </source>
</evidence>
<evidence type="ECO:0000313" key="6">
    <source>
        <dbReference type="Proteomes" id="UP000295500"/>
    </source>
</evidence>
<feature type="chain" id="PRO_5038772582" evidence="3">
    <location>
        <begin position="29"/>
        <end position="1272"/>
    </location>
</feature>
<dbReference type="SUPFAM" id="SSF49478">
    <property type="entry name" value="Cna protein B-type domain"/>
    <property type="match status" value="1"/>
</dbReference>
<keyword evidence="2" id="KW-0472">Membrane</keyword>
<dbReference type="InterPro" id="IPR002035">
    <property type="entry name" value="VWF_A"/>
</dbReference>
<evidence type="ECO:0000256" key="3">
    <source>
        <dbReference type="SAM" id="SignalP"/>
    </source>
</evidence>
<feature type="compositionally biased region" description="Polar residues" evidence="1">
    <location>
        <begin position="1219"/>
        <end position="1238"/>
    </location>
</feature>
<dbReference type="Pfam" id="PF13519">
    <property type="entry name" value="VWA_2"/>
    <property type="match status" value="1"/>
</dbReference>
<dbReference type="SMART" id="SM00327">
    <property type="entry name" value="VWA"/>
    <property type="match status" value="1"/>
</dbReference>
<dbReference type="Proteomes" id="UP000295500">
    <property type="component" value="Unassembled WGS sequence"/>
</dbReference>
<dbReference type="PROSITE" id="PS50234">
    <property type="entry name" value="VWFA"/>
    <property type="match status" value="1"/>
</dbReference>
<evidence type="ECO:0000313" key="5">
    <source>
        <dbReference type="EMBL" id="TDP44675.1"/>
    </source>
</evidence>
<dbReference type="Gene3D" id="2.60.40.3050">
    <property type="match status" value="3"/>
</dbReference>
<name>A0A4R6PWI0_9FIRM</name>
<reference evidence="5 6" key="1">
    <citation type="submission" date="2019-03" db="EMBL/GenBank/DDBJ databases">
        <title>Genomic Encyclopedia of Type Strains, Phase IV (KMG-IV): sequencing the most valuable type-strain genomes for metagenomic binning, comparative biology and taxonomic classification.</title>
        <authorList>
            <person name="Goeker M."/>
        </authorList>
    </citation>
    <scope>NUCLEOTIDE SEQUENCE [LARGE SCALE GENOMIC DNA]</scope>
    <source>
        <strain evidence="5 6">DSM 28287</strain>
    </source>
</reference>
<dbReference type="RefSeq" id="WP_133529377.1">
    <property type="nucleotide sequence ID" value="NZ_SNXO01000070.1"/>
</dbReference>
<feature type="transmembrane region" description="Helical" evidence="2">
    <location>
        <begin position="1244"/>
        <end position="1265"/>
    </location>
</feature>
<dbReference type="Gene3D" id="2.60.40.1140">
    <property type="entry name" value="Collagen-binding surface protein Cna, B-type domain"/>
    <property type="match status" value="1"/>
</dbReference>
<feature type="signal peptide" evidence="3">
    <location>
        <begin position="1"/>
        <end position="28"/>
    </location>
</feature>
<dbReference type="OrthoDB" id="1768994at2"/>
<dbReference type="AlphaFoldDB" id="A0A4R6PWI0"/>